<dbReference type="InterPro" id="IPR029058">
    <property type="entry name" value="AB_hydrolase_fold"/>
</dbReference>
<keyword evidence="2" id="KW-1185">Reference proteome</keyword>
<accession>A0A923MNK5</accession>
<reference evidence="1" key="1">
    <citation type="submission" date="2020-08" db="EMBL/GenBank/DDBJ databases">
        <title>Ramlibacter sp. USB13 16S ribosomal RNA gene genome sequencing and assembly.</title>
        <authorList>
            <person name="Kang M."/>
        </authorList>
    </citation>
    <scope>NUCLEOTIDE SEQUENCE</scope>
    <source>
        <strain evidence="1">USB13</strain>
    </source>
</reference>
<dbReference type="RefSeq" id="WP_187075388.1">
    <property type="nucleotide sequence ID" value="NZ_JACORT010000002.1"/>
</dbReference>
<proteinExistence type="predicted"/>
<protein>
    <recommendedName>
        <fullName evidence="3">Esterase</fullName>
    </recommendedName>
</protein>
<dbReference type="PANTHER" id="PTHR35602:SF3">
    <property type="entry name" value="ESTERASE YQIA"/>
    <property type="match status" value="1"/>
</dbReference>
<dbReference type="InterPro" id="IPR008886">
    <property type="entry name" value="UPF0227/Esterase_YqiA"/>
</dbReference>
<evidence type="ECO:0000313" key="2">
    <source>
        <dbReference type="Proteomes" id="UP000608513"/>
    </source>
</evidence>
<dbReference type="AlphaFoldDB" id="A0A923MNK5"/>
<evidence type="ECO:0000313" key="1">
    <source>
        <dbReference type="EMBL" id="MBC5782630.1"/>
    </source>
</evidence>
<organism evidence="1 2">
    <name type="scientific">Ramlibacter cellulosilyticus</name>
    <dbReference type="NCBI Taxonomy" id="2764187"/>
    <lineage>
        <taxon>Bacteria</taxon>
        <taxon>Pseudomonadati</taxon>
        <taxon>Pseudomonadota</taxon>
        <taxon>Betaproteobacteria</taxon>
        <taxon>Burkholderiales</taxon>
        <taxon>Comamonadaceae</taxon>
        <taxon>Ramlibacter</taxon>
    </lineage>
</organism>
<evidence type="ECO:0008006" key="3">
    <source>
        <dbReference type="Google" id="ProtNLM"/>
    </source>
</evidence>
<dbReference type="Pfam" id="PF05728">
    <property type="entry name" value="UPF0227"/>
    <property type="match status" value="1"/>
</dbReference>
<comment type="caution">
    <text evidence="1">The sequence shown here is derived from an EMBL/GenBank/DDBJ whole genome shotgun (WGS) entry which is preliminary data.</text>
</comment>
<dbReference type="EMBL" id="JACORT010000002">
    <property type="protein sequence ID" value="MBC5782630.1"/>
    <property type="molecule type" value="Genomic_DNA"/>
</dbReference>
<dbReference type="PANTHER" id="PTHR35602">
    <property type="entry name" value="ESTERASE YQIA-RELATED"/>
    <property type="match status" value="1"/>
</dbReference>
<dbReference type="SUPFAM" id="SSF53474">
    <property type="entry name" value="alpha/beta-Hydrolases"/>
    <property type="match status" value="1"/>
</dbReference>
<dbReference type="Proteomes" id="UP000608513">
    <property type="component" value="Unassembled WGS sequence"/>
</dbReference>
<dbReference type="Gene3D" id="3.40.50.1820">
    <property type="entry name" value="alpha/beta hydrolase"/>
    <property type="match status" value="1"/>
</dbReference>
<sequence>MSTPTIFYLHGFASAGNGPKAQALRSRFGPRSVLSPDLPIDPRAVRDEVDSLIRTARSSPLILVGTSLGGFYACYFSRRWSLPCVLVNPSMEPSRTVGKRIGTHRNYSTGADFEVTQEHAREWAAMEASLAEGLDARLVSLFLAQDDDVLPYTSALQRIPADAFRCVTPDGGHRYESHWGSVMDRIAAVAASLG</sequence>
<gene>
    <name evidence="1" type="ORF">H8N03_06710</name>
</gene>
<name>A0A923MNK5_9BURK</name>